<proteinExistence type="predicted"/>
<dbReference type="InterPro" id="IPR043428">
    <property type="entry name" value="LivM-like"/>
</dbReference>
<dbReference type="AlphaFoldDB" id="A0A1W6ZPQ2"/>
<accession>A0A1W6ZPQ2</accession>
<keyword evidence="2" id="KW-1003">Cell membrane</keyword>
<organism evidence="6 7">
    <name type="scientific">Pseudorhodoplanes sinuspersici</name>
    <dbReference type="NCBI Taxonomy" id="1235591"/>
    <lineage>
        <taxon>Bacteria</taxon>
        <taxon>Pseudomonadati</taxon>
        <taxon>Pseudomonadota</taxon>
        <taxon>Alphaproteobacteria</taxon>
        <taxon>Hyphomicrobiales</taxon>
        <taxon>Pseudorhodoplanes</taxon>
    </lineage>
</organism>
<keyword evidence="3" id="KW-0812">Transmembrane</keyword>
<evidence type="ECO:0000313" key="7">
    <source>
        <dbReference type="Proteomes" id="UP000194137"/>
    </source>
</evidence>
<sequence length="331" mass="35856">MSKPGTPMTPHDYLRAQTRWHPLEYVFWLATLLPFVLFPNYLSLASQIAITALFALSLDLILGYAGIVSLGHAAFFGIGAYTAGIISKYGISDPILGLFIAALLTGIVGFATSFIISRFKHLALIMITLGLGFLVHELANSAHWLTGGADGLQGIRIGDLLGYFEFDLWGRTAYTYSLAVLFLMFLLVRRLTNSPFGLALRGIRENSVRMPAIGAPSAAHIRKVYTMSAAIAGIAGALLAQTTSTVSLGVLDFQRSADVLVMLVLGGAGMMYGGLIGAIIFMVARDQFSGINPQYWYFWIGLLLVTVVMVLPNGILGGLSHLYRMIRGRRS</sequence>
<name>A0A1W6ZPQ2_9HYPH</name>
<evidence type="ECO:0000256" key="3">
    <source>
        <dbReference type="ARBA" id="ARBA00022692"/>
    </source>
</evidence>
<gene>
    <name evidence="6" type="ORF">CAK95_09985</name>
</gene>
<dbReference type="GO" id="GO:0015658">
    <property type="term" value="F:branched-chain amino acid transmembrane transporter activity"/>
    <property type="evidence" value="ECO:0007669"/>
    <property type="project" value="InterPro"/>
</dbReference>
<dbReference type="GO" id="GO:0005886">
    <property type="term" value="C:plasma membrane"/>
    <property type="evidence" value="ECO:0007669"/>
    <property type="project" value="UniProtKB-SubCell"/>
</dbReference>
<dbReference type="PANTHER" id="PTHR30482">
    <property type="entry name" value="HIGH-AFFINITY BRANCHED-CHAIN AMINO ACID TRANSPORT SYSTEM PERMEASE"/>
    <property type="match status" value="1"/>
</dbReference>
<keyword evidence="4" id="KW-1133">Transmembrane helix</keyword>
<dbReference type="RefSeq" id="WP_245303696.1">
    <property type="nucleotide sequence ID" value="NZ_CP021112.1"/>
</dbReference>
<evidence type="ECO:0000256" key="5">
    <source>
        <dbReference type="ARBA" id="ARBA00023136"/>
    </source>
</evidence>
<keyword evidence="5" id="KW-0472">Membrane</keyword>
<dbReference type="EMBL" id="CP021112">
    <property type="protein sequence ID" value="ARP99376.1"/>
    <property type="molecule type" value="Genomic_DNA"/>
</dbReference>
<evidence type="ECO:0000256" key="1">
    <source>
        <dbReference type="ARBA" id="ARBA00004651"/>
    </source>
</evidence>
<dbReference type="PANTHER" id="PTHR30482:SF17">
    <property type="entry name" value="ABC TRANSPORTER ATP-BINDING PROTEIN"/>
    <property type="match status" value="1"/>
</dbReference>
<protein>
    <submittedName>
        <fullName evidence="6">Branched-chain amino acid ABC transporter permease</fullName>
    </submittedName>
</protein>
<dbReference type="CDD" id="cd06581">
    <property type="entry name" value="TM_PBP1_LivM_like"/>
    <property type="match status" value="1"/>
</dbReference>
<dbReference type="Pfam" id="PF02653">
    <property type="entry name" value="BPD_transp_2"/>
    <property type="match status" value="1"/>
</dbReference>
<evidence type="ECO:0000256" key="2">
    <source>
        <dbReference type="ARBA" id="ARBA00022475"/>
    </source>
</evidence>
<reference evidence="6 7" key="1">
    <citation type="submission" date="2017-05" db="EMBL/GenBank/DDBJ databases">
        <title>Full genome sequence of Pseudorhodoplanes sinuspersici.</title>
        <authorList>
            <person name="Dastgheib S.M.M."/>
            <person name="Shavandi M."/>
            <person name="Tirandaz H."/>
        </authorList>
    </citation>
    <scope>NUCLEOTIDE SEQUENCE [LARGE SCALE GENOMIC DNA]</scope>
    <source>
        <strain evidence="6 7">RIPI110</strain>
    </source>
</reference>
<dbReference type="Proteomes" id="UP000194137">
    <property type="component" value="Chromosome"/>
</dbReference>
<evidence type="ECO:0000313" key="6">
    <source>
        <dbReference type="EMBL" id="ARP99376.1"/>
    </source>
</evidence>
<keyword evidence="7" id="KW-1185">Reference proteome</keyword>
<evidence type="ECO:0000256" key="4">
    <source>
        <dbReference type="ARBA" id="ARBA00022989"/>
    </source>
</evidence>
<dbReference type="KEGG" id="psin:CAK95_09985"/>
<dbReference type="STRING" id="1235591.CAK95_09985"/>
<dbReference type="InterPro" id="IPR001851">
    <property type="entry name" value="ABC_transp_permease"/>
</dbReference>
<comment type="subcellular location">
    <subcellularLocation>
        <location evidence="1">Cell membrane</location>
        <topology evidence="1">Multi-pass membrane protein</topology>
    </subcellularLocation>
</comment>